<protein>
    <submittedName>
        <fullName evidence="1">Uncharacterized protein</fullName>
    </submittedName>
</protein>
<dbReference type="EMBL" id="DSLA01000012">
    <property type="protein sequence ID" value="HEH34649.1"/>
    <property type="molecule type" value="Genomic_DNA"/>
</dbReference>
<comment type="caution">
    <text evidence="1">The sequence shown here is derived from an EMBL/GenBank/DDBJ whole genome shotgun (WGS) entry which is preliminary data.</text>
</comment>
<dbReference type="AlphaFoldDB" id="A0A7J2TG16"/>
<name>A0A7J2TG16_ARCFL</name>
<organism evidence="1">
    <name type="scientific">Archaeoglobus fulgidus</name>
    <dbReference type="NCBI Taxonomy" id="2234"/>
    <lineage>
        <taxon>Archaea</taxon>
        <taxon>Methanobacteriati</taxon>
        <taxon>Methanobacteriota</taxon>
        <taxon>Archaeoglobi</taxon>
        <taxon>Archaeoglobales</taxon>
        <taxon>Archaeoglobaceae</taxon>
        <taxon>Archaeoglobus</taxon>
    </lineage>
</organism>
<evidence type="ECO:0000313" key="1">
    <source>
        <dbReference type="EMBL" id="HEH34649.1"/>
    </source>
</evidence>
<sequence>MIANLRDCTLGVNCTPNEEFITSLGIILGDYDYRLEIYWVENGSIRSAVLVDKRPSPNAVAASRYILLNNSELENSVFHRPDLEDWKPVVFEVRLILWRP</sequence>
<accession>A0A7J2TG16</accession>
<gene>
    <name evidence="1" type="ORF">ENP88_00525</name>
</gene>
<proteinExistence type="predicted"/>
<reference evidence="1" key="1">
    <citation type="journal article" date="2020" name="mSystems">
        <title>Genome- and Community-Level Interaction Insights into Carbon Utilization and Element Cycling Functions of Hydrothermarchaeota in Hydrothermal Sediment.</title>
        <authorList>
            <person name="Zhou Z."/>
            <person name="Liu Y."/>
            <person name="Xu W."/>
            <person name="Pan J."/>
            <person name="Luo Z.H."/>
            <person name="Li M."/>
        </authorList>
    </citation>
    <scope>NUCLEOTIDE SEQUENCE [LARGE SCALE GENOMIC DNA]</scope>
    <source>
        <strain evidence="1">SpSt-26</strain>
    </source>
</reference>